<dbReference type="SMART" id="SM00015">
    <property type="entry name" value="IQ"/>
    <property type="match status" value="2"/>
</dbReference>
<keyword evidence="2" id="KW-1185">Reference proteome</keyword>
<feature type="non-terminal residue" evidence="1">
    <location>
        <position position="1"/>
    </location>
</feature>
<comment type="caution">
    <text evidence="1">The sequence shown here is derived from an EMBL/GenBank/DDBJ whole genome shotgun (WGS) entry which is preliminary data.</text>
</comment>
<accession>A0ABV0MU96</accession>
<gene>
    <name evidence="1" type="ORF">GOODEAATRI_022349</name>
</gene>
<dbReference type="Pfam" id="PF00612">
    <property type="entry name" value="IQ"/>
    <property type="match status" value="2"/>
</dbReference>
<reference evidence="1 2" key="1">
    <citation type="submission" date="2021-06" db="EMBL/GenBank/DDBJ databases">
        <authorList>
            <person name="Palmer J.M."/>
        </authorList>
    </citation>
    <scope>NUCLEOTIDE SEQUENCE [LARGE SCALE GENOMIC DNA]</scope>
    <source>
        <strain evidence="1 2">GA_2019</strain>
        <tissue evidence="1">Muscle</tissue>
    </source>
</reference>
<dbReference type="Proteomes" id="UP001476798">
    <property type="component" value="Unassembled WGS sequence"/>
</dbReference>
<evidence type="ECO:0000313" key="2">
    <source>
        <dbReference type="Proteomes" id="UP001476798"/>
    </source>
</evidence>
<evidence type="ECO:0000313" key="1">
    <source>
        <dbReference type="EMBL" id="MEQ2162683.1"/>
    </source>
</evidence>
<dbReference type="InterPro" id="IPR000048">
    <property type="entry name" value="IQ_motif_EF-hand-BS"/>
</dbReference>
<protein>
    <submittedName>
        <fullName evidence="1">Uncharacterized protein</fullName>
    </submittedName>
</protein>
<dbReference type="EMBL" id="JAHRIO010012275">
    <property type="protein sequence ID" value="MEQ2162683.1"/>
    <property type="molecule type" value="Genomic_DNA"/>
</dbReference>
<dbReference type="InterPro" id="IPR027417">
    <property type="entry name" value="P-loop_NTPase"/>
</dbReference>
<dbReference type="Gene3D" id="1.20.5.190">
    <property type="match status" value="1"/>
</dbReference>
<proteinExistence type="predicted"/>
<sequence length="70" mass="8394">VFLKEFLYQKLEDKWSSTQTWAAVTIQRNIRGFLCRRNFKFFKQKAIVIQSHIRGHQARYGNSLVFVQCI</sequence>
<dbReference type="SUPFAM" id="SSF52540">
    <property type="entry name" value="P-loop containing nucleoside triphosphate hydrolases"/>
    <property type="match status" value="1"/>
</dbReference>
<organism evidence="1 2">
    <name type="scientific">Goodea atripinnis</name>
    <dbReference type="NCBI Taxonomy" id="208336"/>
    <lineage>
        <taxon>Eukaryota</taxon>
        <taxon>Metazoa</taxon>
        <taxon>Chordata</taxon>
        <taxon>Craniata</taxon>
        <taxon>Vertebrata</taxon>
        <taxon>Euteleostomi</taxon>
        <taxon>Actinopterygii</taxon>
        <taxon>Neopterygii</taxon>
        <taxon>Teleostei</taxon>
        <taxon>Neoteleostei</taxon>
        <taxon>Acanthomorphata</taxon>
        <taxon>Ovalentaria</taxon>
        <taxon>Atherinomorphae</taxon>
        <taxon>Cyprinodontiformes</taxon>
        <taxon>Goodeidae</taxon>
        <taxon>Goodea</taxon>
    </lineage>
</organism>
<name>A0ABV0MU96_9TELE</name>
<dbReference type="PROSITE" id="PS50096">
    <property type="entry name" value="IQ"/>
    <property type="match status" value="1"/>
</dbReference>